<evidence type="ECO:0000313" key="5">
    <source>
        <dbReference type="Proteomes" id="UP000053317"/>
    </source>
</evidence>
<dbReference type="InterPro" id="IPR036770">
    <property type="entry name" value="Ankyrin_rpt-contain_sf"/>
</dbReference>
<dbReference type="PROSITE" id="PS50088">
    <property type="entry name" value="ANK_REPEAT"/>
    <property type="match status" value="2"/>
</dbReference>
<protein>
    <submittedName>
        <fullName evidence="4">Putative ankyrin repeat protein</fullName>
    </submittedName>
</protein>
<sequence>MHGLSILHVLNVNSFQKVDQLIEFLTWAVRKGVNVRQRSRDGQTALHLMMQHLGEKRWADRIFDFFSQTELDIEARDRWGLKARDIFRGEKRGHQKRISAQALNDLDLKQKDQDMLQIVNNLAQDPLLEDSWGRNALGCLAYITRPMPDVPLLHQPAYARLNLLFFCLGFDMDVNHYDMSGSTALHSFVFKPRLEEYKDELTTAHFVRALINAGADVRLRDRNGDTALHLACKYGRINCVHALLHARSDLNAVNDGGRTVLAEARWWLEHGEDTDAAARVQMCMAEIHARGGKDVLENQNQCY</sequence>
<dbReference type="SMART" id="SM00248">
    <property type="entry name" value="ANK"/>
    <property type="match status" value="2"/>
</dbReference>
<dbReference type="PROSITE" id="PS50297">
    <property type="entry name" value="ANK_REP_REGION"/>
    <property type="match status" value="1"/>
</dbReference>
<evidence type="ECO:0000256" key="2">
    <source>
        <dbReference type="ARBA" id="ARBA00023043"/>
    </source>
</evidence>
<dbReference type="Gene3D" id="1.25.40.20">
    <property type="entry name" value="Ankyrin repeat-containing domain"/>
    <property type="match status" value="1"/>
</dbReference>
<evidence type="ECO:0000256" key="1">
    <source>
        <dbReference type="ARBA" id="ARBA00022737"/>
    </source>
</evidence>
<feature type="repeat" description="ANK" evidence="3">
    <location>
        <begin position="180"/>
        <end position="222"/>
    </location>
</feature>
<organism evidence="4 5">
    <name type="scientific">Phaeomoniella chlamydospora</name>
    <name type="common">Phaeoacremonium chlamydosporum</name>
    <dbReference type="NCBI Taxonomy" id="158046"/>
    <lineage>
        <taxon>Eukaryota</taxon>
        <taxon>Fungi</taxon>
        <taxon>Dikarya</taxon>
        <taxon>Ascomycota</taxon>
        <taxon>Pezizomycotina</taxon>
        <taxon>Eurotiomycetes</taxon>
        <taxon>Chaetothyriomycetidae</taxon>
        <taxon>Phaeomoniellales</taxon>
        <taxon>Phaeomoniellaceae</taxon>
        <taxon>Phaeomoniella</taxon>
    </lineage>
</organism>
<reference evidence="4 5" key="1">
    <citation type="submission" date="2015-05" db="EMBL/GenBank/DDBJ databases">
        <title>Distinctive expansion of gene families associated with plant cell wall degradation and secondary metabolism in the genomes of grapevine trunk pathogens.</title>
        <authorList>
            <person name="Lawrence D.P."/>
            <person name="Travadon R."/>
            <person name="Rolshausen P.E."/>
            <person name="Baumgartner K."/>
        </authorList>
    </citation>
    <scope>NUCLEOTIDE SEQUENCE [LARGE SCALE GENOMIC DNA]</scope>
    <source>
        <strain evidence="4">UCRPC4</strain>
    </source>
</reference>
<dbReference type="Proteomes" id="UP000053317">
    <property type="component" value="Unassembled WGS sequence"/>
</dbReference>
<feature type="repeat" description="ANK" evidence="3">
    <location>
        <begin position="223"/>
        <end position="255"/>
    </location>
</feature>
<dbReference type="AlphaFoldDB" id="A0A0G2F044"/>
<dbReference type="SUPFAM" id="SSF48403">
    <property type="entry name" value="Ankyrin repeat"/>
    <property type="match status" value="1"/>
</dbReference>
<dbReference type="Pfam" id="PF12796">
    <property type="entry name" value="Ank_2"/>
    <property type="match status" value="1"/>
</dbReference>
<dbReference type="InterPro" id="IPR002110">
    <property type="entry name" value="Ankyrin_rpt"/>
</dbReference>
<dbReference type="PANTHER" id="PTHR24180:SF45">
    <property type="entry name" value="POLY [ADP-RIBOSE] POLYMERASE TANKYRASE"/>
    <property type="match status" value="1"/>
</dbReference>
<name>A0A0G2F044_PHACM</name>
<evidence type="ECO:0000313" key="4">
    <source>
        <dbReference type="EMBL" id="KKY27666.1"/>
    </source>
</evidence>
<keyword evidence="2 3" id="KW-0040">ANK repeat</keyword>
<evidence type="ECO:0000256" key="3">
    <source>
        <dbReference type="PROSITE-ProRule" id="PRU00023"/>
    </source>
</evidence>
<proteinExistence type="predicted"/>
<keyword evidence="1" id="KW-0677">Repeat</keyword>
<dbReference type="PANTHER" id="PTHR24180">
    <property type="entry name" value="CYCLIN-DEPENDENT KINASE INHIBITOR 2C-RELATED"/>
    <property type="match status" value="1"/>
</dbReference>
<gene>
    <name evidence="4" type="ORF">UCRPC4_g00900</name>
</gene>
<keyword evidence="5" id="KW-1185">Reference proteome</keyword>
<reference evidence="4 5" key="2">
    <citation type="submission" date="2015-05" db="EMBL/GenBank/DDBJ databases">
        <authorList>
            <person name="Morales-Cruz A."/>
            <person name="Amrine K.C."/>
            <person name="Cantu D."/>
        </authorList>
    </citation>
    <scope>NUCLEOTIDE SEQUENCE [LARGE SCALE GENOMIC DNA]</scope>
    <source>
        <strain evidence="4">UCRPC4</strain>
    </source>
</reference>
<dbReference type="OrthoDB" id="341259at2759"/>
<dbReference type="EMBL" id="LCWF01000022">
    <property type="protein sequence ID" value="KKY27666.1"/>
    <property type="molecule type" value="Genomic_DNA"/>
</dbReference>
<accession>A0A0G2F044</accession>
<comment type="caution">
    <text evidence="4">The sequence shown here is derived from an EMBL/GenBank/DDBJ whole genome shotgun (WGS) entry which is preliminary data.</text>
</comment>
<dbReference type="InterPro" id="IPR051637">
    <property type="entry name" value="Ank_repeat_dom-contain_49"/>
</dbReference>